<dbReference type="AlphaFoldDB" id="A0A931F3C2"/>
<proteinExistence type="predicted"/>
<dbReference type="Proteomes" id="UP000605361">
    <property type="component" value="Unassembled WGS sequence"/>
</dbReference>
<feature type="non-terminal residue" evidence="2">
    <location>
        <position position="1"/>
    </location>
</feature>
<name>A0A931F3C2_9ACTN</name>
<accession>A0A931F3C2</accession>
<sequence length="58" mass="6312">PPALQRLATAVLAELHDEWQVTDRRYLSETSMTELRASTPDSTPAELAPPPGPHDSST</sequence>
<keyword evidence="3" id="KW-1185">Reference proteome</keyword>
<reference evidence="2" key="1">
    <citation type="submission" date="2020-11" db="EMBL/GenBank/DDBJ databases">
        <title>Whole-genome analyses of Nonomuraea sp. K274.</title>
        <authorList>
            <person name="Veyisoglu A."/>
        </authorList>
    </citation>
    <scope>NUCLEOTIDE SEQUENCE</scope>
    <source>
        <strain evidence="2">K274</strain>
    </source>
</reference>
<organism evidence="2 3">
    <name type="scientific">Nonomuraea cypriaca</name>
    <dbReference type="NCBI Taxonomy" id="1187855"/>
    <lineage>
        <taxon>Bacteria</taxon>
        <taxon>Bacillati</taxon>
        <taxon>Actinomycetota</taxon>
        <taxon>Actinomycetes</taxon>
        <taxon>Streptosporangiales</taxon>
        <taxon>Streptosporangiaceae</taxon>
        <taxon>Nonomuraea</taxon>
    </lineage>
</organism>
<evidence type="ECO:0000256" key="1">
    <source>
        <dbReference type="SAM" id="MobiDB-lite"/>
    </source>
</evidence>
<evidence type="ECO:0000313" key="2">
    <source>
        <dbReference type="EMBL" id="MBF8191482.1"/>
    </source>
</evidence>
<feature type="compositionally biased region" description="Pro residues" evidence="1">
    <location>
        <begin position="47"/>
        <end position="58"/>
    </location>
</feature>
<comment type="caution">
    <text evidence="2">The sequence shown here is derived from an EMBL/GenBank/DDBJ whole genome shotgun (WGS) entry which is preliminary data.</text>
</comment>
<evidence type="ECO:0000313" key="3">
    <source>
        <dbReference type="Proteomes" id="UP000605361"/>
    </source>
</evidence>
<dbReference type="EMBL" id="JADOGI010000163">
    <property type="protein sequence ID" value="MBF8191482.1"/>
    <property type="molecule type" value="Genomic_DNA"/>
</dbReference>
<gene>
    <name evidence="2" type="ORF">ITP53_38470</name>
</gene>
<feature type="region of interest" description="Disordered" evidence="1">
    <location>
        <begin position="29"/>
        <end position="58"/>
    </location>
</feature>
<protein>
    <submittedName>
        <fullName evidence="2">IS256 family transposase</fullName>
    </submittedName>
</protein>